<evidence type="ECO:0000256" key="5">
    <source>
        <dbReference type="ARBA" id="ARBA00022806"/>
    </source>
</evidence>
<evidence type="ECO:0000256" key="8">
    <source>
        <dbReference type="ARBA" id="ARBA00023125"/>
    </source>
</evidence>
<name>A0A2V1H018_9GAMM</name>
<dbReference type="Gene3D" id="3.40.50.10930">
    <property type="match status" value="1"/>
</dbReference>
<protein>
    <recommendedName>
        <fullName evidence="10">RecBCD enzyme subunit RecC</fullName>
    </recommendedName>
    <alternativeName>
        <fullName evidence="10">Exonuclease V subunit RecC</fullName>
        <shortName evidence="10">ExoV subunit RecC</shortName>
    </alternativeName>
    <alternativeName>
        <fullName evidence="10">Helicase/nuclease RecBCD subunit RecC</fullName>
    </alternativeName>
</protein>
<keyword evidence="6 10" id="KW-0269">Exonuclease</keyword>
<dbReference type="InterPro" id="IPR006697">
    <property type="entry name" value="RecC"/>
</dbReference>
<keyword evidence="7 10" id="KW-0067">ATP-binding</keyword>
<keyword evidence="3 10" id="KW-0227">DNA damage</keyword>
<dbReference type="PIRSF" id="PIRSF000980">
    <property type="entry name" value="RecC"/>
    <property type="match status" value="1"/>
</dbReference>
<dbReference type="Gene3D" id="1.10.10.990">
    <property type="match status" value="1"/>
</dbReference>
<dbReference type="InterPro" id="IPR011335">
    <property type="entry name" value="Restrct_endonuc-II-like"/>
</dbReference>
<dbReference type="AlphaFoldDB" id="A0A2V1H018"/>
<dbReference type="SUPFAM" id="SSF52540">
    <property type="entry name" value="P-loop containing nucleoside triphosphate hydrolases"/>
    <property type="match status" value="2"/>
</dbReference>
<dbReference type="GO" id="GO:0003677">
    <property type="term" value="F:DNA binding"/>
    <property type="evidence" value="ECO:0007669"/>
    <property type="project" value="UniProtKB-UniRule"/>
</dbReference>
<comment type="subunit">
    <text evidence="10">Heterotrimer of RecB, RecC and RecD. All subunits contribute to DNA-binding.</text>
</comment>
<organism evidence="12 13">
    <name type="scientific">Pelagibaculum spongiae</name>
    <dbReference type="NCBI Taxonomy" id="2080658"/>
    <lineage>
        <taxon>Bacteria</taxon>
        <taxon>Pseudomonadati</taxon>
        <taxon>Pseudomonadota</taxon>
        <taxon>Gammaproteobacteria</taxon>
        <taxon>Oceanospirillales</taxon>
        <taxon>Pelagibaculum</taxon>
    </lineage>
</organism>
<evidence type="ECO:0000259" key="11">
    <source>
        <dbReference type="Pfam" id="PF17946"/>
    </source>
</evidence>
<keyword evidence="9 10" id="KW-0234">DNA repair</keyword>
<reference evidence="12 13" key="1">
    <citation type="submission" date="2018-04" db="EMBL/GenBank/DDBJ databases">
        <title>Thalassorhabdus spongiae gen. nov., sp. nov., isolated from a marine sponge in South-West Iceland.</title>
        <authorList>
            <person name="Knobloch S."/>
            <person name="Daussin A."/>
            <person name="Johannsson R."/>
            <person name="Marteinsson V.T."/>
        </authorList>
    </citation>
    <scope>NUCLEOTIDE SEQUENCE [LARGE SCALE GENOMIC DNA]</scope>
    <source>
        <strain evidence="12 13">Hp12</strain>
    </source>
</reference>
<keyword evidence="5 10" id="KW-0347">Helicase</keyword>
<dbReference type="Gene3D" id="3.40.50.300">
    <property type="entry name" value="P-loop containing nucleotide triphosphate hydrolases"/>
    <property type="match status" value="2"/>
</dbReference>
<dbReference type="Pfam" id="PF17946">
    <property type="entry name" value="RecC_C"/>
    <property type="match status" value="1"/>
</dbReference>
<evidence type="ECO:0000256" key="6">
    <source>
        <dbReference type="ARBA" id="ARBA00022839"/>
    </source>
</evidence>
<keyword evidence="8 10" id="KW-0238">DNA-binding</keyword>
<dbReference type="InterPro" id="IPR027417">
    <property type="entry name" value="P-loop_NTPase"/>
</dbReference>
<evidence type="ECO:0000256" key="2">
    <source>
        <dbReference type="ARBA" id="ARBA00022741"/>
    </source>
</evidence>
<accession>A0A2V1H018</accession>
<dbReference type="Proteomes" id="UP000244906">
    <property type="component" value="Unassembled WGS sequence"/>
</dbReference>
<comment type="miscellaneous">
    <text evidence="10">In the RecBCD complex, RecB has a slow 3'-5' helicase, an exonuclease activity and loads RecA onto ssDNA, RecD has a fast 5'-3' helicase activity, while RecC stimulates the ATPase and processivity of the RecB helicase and contributes to recognition of the Chi site.</text>
</comment>
<proteinExistence type="inferred from homology"/>
<evidence type="ECO:0000256" key="7">
    <source>
        <dbReference type="ARBA" id="ARBA00022840"/>
    </source>
</evidence>
<dbReference type="GO" id="GO:0008854">
    <property type="term" value="F:exodeoxyribonuclease V activity"/>
    <property type="evidence" value="ECO:0007669"/>
    <property type="project" value="InterPro"/>
</dbReference>
<keyword evidence="4 10" id="KW-0378">Hydrolase</keyword>
<feature type="domain" description="RecC C-terminal" evidence="11">
    <location>
        <begin position="860"/>
        <end position="1108"/>
    </location>
</feature>
<dbReference type="GO" id="GO:0009338">
    <property type="term" value="C:exodeoxyribonuclease V complex"/>
    <property type="evidence" value="ECO:0007669"/>
    <property type="project" value="InterPro"/>
</dbReference>
<comment type="similarity">
    <text evidence="10">Belongs to the RecC family.</text>
</comment>
<dbReference type="RefSeq" id="WP_116687679.1">
    <property type="nucleotide sequence ID" value="NZ_CAWNYD010000005.1"/>
</dbReference>
<evidence type="ECO:0000256" key="1">
    <source>
        <dbReference type="ARBA" id="ARBA00022722"/>
    </source>
</evidence>
<keyword evidence="1 10" id="KW-0540">Nuclease</keyword>
<dbReference type="GO" id="GO:0003678">
    <property type="term" value="F:DNA helicase activity"/>
    <property type="evidence" value="ECO:0007669"/>
    <property type="project" value="UniProtKB-UniRule"/>
</dbReference>
<dbReference type="OrthoDB" id="9762834at2"/>
<evidence type="ECO:0000256" key="3">
    <source>
        <dbReference type="ARBA" id="ARBA00022763"/>
    </source>
</evidence>
<dbReference type="Pfam" id="PF04257">
    <property type="entry name" value="Exonuc_V_gamma"/>
    <property type="match status" value="1"/>
</dbReference>
<dbReference type="Gene3D" id="1.10.10.160">
    <property type="match status" value="1"/>
</dbReference>
<dbReference type="GO" id="GO:0005524">
    <property type="term" value="F:ATP binding"/>
    <property type="evidence" value="ECO:0007669"/>
    <property type="project" value="UniProtKB-UniRule"/>
</dbReference>
<comment type="function">
    <text evidence="10">A helicase/nuclease that prepares dsDNA breaks (DSB) for recombinational DNA repair. Binds to DSBs and unwinds DNA via a highly rapid and processive ATP-dependent bidirectional helicase activity. Unwinds dsDNA until it encounters a Chi (crossover hotspot instigator) sequence from the 3' direction. Cuts ssDNA a few nucleotides 3' to the Chi site. The properties and activities of the enzyme are changed at Chi. The Chi-altered holoenzyme produces a long 3'-ssDNA overhang and facilitates RecA-binding to the ssDNA for homologous DNA recombination and repair. Holoenzyme degrades any linearized DNA that is unable to undergo homologous recombination. In the holoenzyme this subunit recognizes the wild-type Chi sequence, and when added to isolated RecB increases its ATP-dependent helicase processivity.</text>
</comment>
<dbReference type="InterPro" id="IPR041500">
    <property type="entry name" value="RecC_C"/>
</dbReference>
<evidence type="ECO:0000256" key="4">
    <source>
        <dbReference type="ARBA" id="ARBA00022801"/>
    </source>
</evidence>
<dbReference type="InterPro" id="IPR013986">
    <property type="entry name" value="DExx_box_DNA_helicase_dom_sf"/>
</dbReference>
<gene>
    <name evidence="10 12" type="primary">recC</name>
    <name evidence="12" type="ORF">DC094_13800</name>
</gene>
<evidence type="ECO:0000313" key="12">
    <source>
        <dbReference type="EMBL" id="PVZ68353.1"/>
    </source>
</evidence>
<dbReference type="GO" id="GO:0000724">
    <property type="term" value="P:double-strand break repair via homologous recombination"/>
    <property type="evidence" value="ECO:0007669"/>
    <property type="project" value="UniProtKB-UniRule"/>
</dbReference>
<evidence type="ECO:0000256" key="9">
    <source>
        <dbReference type="ARBA" id="ARBA00023204"/>
    </source>
</evidence>
<dbReference type="HAMAP" id="MF_01486">
    <property type="entry name" value="RecC"/>
    <property type="match status" value="1"/>
</dbReference>
<keyword evidence="13" id="KW-1185">Reference proteome</keyword>
<keyword evidence="2 10" id="KW-0547">Nucleotide-binding</keyword>
<dbReference type="NCBIfam" id="TIGR01450">
    <property type="entry name" value="recC"/>
    <property type="match status" value="1"/>
</dbReference>
<dbReference type="EMBL" id="QDDL01000005">
    <property type="protein sequence ID" value="PVZ68353.1"/>
    <property type="molecule type" value="Genomic_DNA"/>
</dbReference>
<evidence type="ECO:0000313" key="13">
    <source>
        <dbReference type="Proteomes" id="UP000244906"/>
    </source>
</evidence>
<sequence length="1186" mass="134283">MLHLYQSNRLEHMFQQLCQILETPLKDPMAAEQFVVQSQGMARWLSQSLAERFGIQANAKYPFPSALIWQLFNAMKPLPETSPFALDALVWSVMGQLQPLLADAEQADNQPTIAADSVLAPLAQYLDGDEPQLRLFQLSDKIADTYDQYLVYRPDWISLWEAGENPLEQMEDQAAHWQPQLWRQITEQLGTDHRTGLLLEWLETATPEMVKEAGVPERIILFGIPAMPVSHFMAFVKLADLIDVHCFLLNPCEKFWDDLVSDRRAASINLKNAAKLLLRDDDLLHLDQSHPLLASWGRMGQDFQRLLNHQQMDPQGEFFDNHDVADSNQPVSLLSAIQQSILDLQCPGRDKNPVNTWQQNDRSIVFHSAHSPLREVEVLHDQLLKLFDSEPDLQPADVLVMMPDIESYAPLIEAVFNSPESWQQRIPSSVADRRQAAMSPLIQAFNGLLGLAGGRFGAVEVLDLLEYRPLAEKFGIEEDQLPKLRHWVDKAGIRWGRDAAHLQSLNMDGEARHTWRNGLDRLILGYAMPPNSSQDAFSAGCELFNSEQPGELPIAPIDAAEGESAQLLARLCLFIDQLFERLQQLEGSFNSSQWREKLSALVANFISPDQDQAASYQFLLNGIQRLEHTTTAAGYDKPLSLEVVRIWLDRALSQAIQPGNFLTGQVTFCQLVPMRAIPFKVICLLGMDETAFPRQDRRAGFDLIRHQGRQGDRSQRDEDRYLFLEALLSARQQLYVSYVGQGIRDNQYRPPSILVSELQDLIEQGWQDQNGQPLLQQLIDNHPLQPFSPRYFSETDSNTAETATMSSAQSYSAQARELAGILGQQQLWPGLGKASSLLPEKSLEESADKSAAETSQLIAINVTQLVEFFCNPVRGLLKNRYGLYLDERFNLPEDRESFDLAGKERYQLLDDAIKRRLTGDSQDSFSLYQAQGELPGDSFAQLHHQKLTVDVDALLEHLPADINKPVDDQAIDLILDIDTSALSQLLPSANSQLNSIDRFQISGRIDHLYSCGRVLWRPTRKTGINLRDRICLWLPHLLLCAADSNSEVEAPVVAKNSQFVCIDHQIELPKIEADTAKQILQQWLNFWLIGQQQPLPFARRTVEVYLDKRLAKRKPLEHQPAVNAAIGDWLDGRRTLWGKDPAEKDDPWMLAAFGQTDQTNHPFQSDLFEQLAEQLLLPMMEATDPQ</sequence>
<evidence type="ECO:0000256" key="10">
    <source>
        <dbReference type="HAMAP-Rule" id="MF_01486"/>
    </source>
</evidence>
<dbReference type="PANTHER" id="PTHR30591">
    <property type="entry name" value="RECBCD ENZYME SUBUNIT RECC"/>
    <property type="match status" value="1"/>
</dbReference>
<dbReference type="PANTHER" id="PTHR30591:SF1">
    <property type="entry name" value="RECBCD ENZYME SUBUNIT RECC"/>
    <property type="match status" value="1"/>
</dbReference>
<dbReference type="SUPFAM" id="SSF52980">
    <property type="entry name" value="Restriction endonuclease-like"/>
    <property type="match status" value="1"/>
</dbReference>
<comment type="caution">
    <text evidence="12">The sequence shown here is derived from an EMBL/GenBank/DDBJ whole genome shotgun (WGS) entry which is preliminary data.</text>
</comment>